<reference evidence="1" key="1">
    <citation type="submission" date="2010-11" db="EMBL/GenBank/DDBJ databases">
        <authorList>
            <person name="Genoscope - CEA"/>
        </authorList>
    </citation>
    <scope>NUCLEOTIDE SEQUENCE</scope>
</reference>
<dbReference type="EMBL" id="FP885834">
    <property type="protein sequence ID" value="CBJ14028.1"/>
    <property type="molecule type" value="Genomic_DNA"/>
</dbReference>
<dbReference type="EMBL" id="FP885845">
    <property type="protein sequence ID" value="CBJ17486.1"/>
    <property type="molecule type" value="Genomic_DNA"/>
</dbReference>
<dbReference type="RefSeq" id="YP_004222243.1">
    <property type="nucleotide sequence ID" value="NC_015099.1"/>
</dbReference>
<keyword evidence="1" id="KW-0496">Mitochondrion</keyword>
<proteinExistence type="predicted"/>
<protein>
    <submittedName>
        <fullName evidence="2">Uncharacterized protein orf152b</fullName>
    </submittedName>
</protein>
<accession>E6ZE14</accession>
<evidence type="ECO:0000313" key="2">
    <source>
        <dbReference type="EMBL" id="CBL52006.1"/>
    </source>
</evidence>
<dbReference type="EMBL" id="FQ014226">
    <property type="protein sequence ID" value="CBL52006.1"/>
    <property type="molecule type" value="Genomic_DNA"/>
</dbReference>
<evidence type="ECO:0000313" key="1">
    <source>
        <dbReference type="EMBL" id="CBJ14028.1"/>
    </source>
</evidence>
<name>E6ZE14_BETVM</name>
<gene>
    <name evidence="1" type="primary">orf152b</name>
</gene>
<geneLocation type="mitochondrion" evidence="1"/>
<dbReference type="AlphaFoldDB" id="E6ZE14"/>
<sequence>MVKSILTTPIYGFSSITVGSITHTNIEEKKTPREITLVEMQDSSAIDTTSEVNSSGKIYPKTPICISHLQYILLITSPLDVILKYVHDTVESIRLLKILTLLTTQIADYVYCNLKINMVQKSRHEKACSNQIIIMSQEKIEISLINNKRLVF</sequence>
<dbReference type="GeneID" id="10220704"/>
<organism evidence="1">
    <name type="scientific">Beta vulgaris subsp. maritima</name>
    <name type="common">Sea beet</name>
    <name type="synonym">Beta maritima</name>
    <dbReference type="NCBI Taxonomy" id="350892"/>
    <lineage>
        <taxon>Eukaryota</taxon>
        <taxon>Viridiplantae</taxon>
        <taxon>Streptophyta</taxon>
        <taxon>Embryophyta</taxon>
        <taxon>Tracheophyta</taxon>
        <taxon>Spermatophyta</taxon>
        <taxon>Magnoliopsida</taxon>
        <taxon>eudicotyledons</taxon>
        <taxon>Gunneridae</taxon>
        <taxon>Pentapetalae</taxon>
        <taxon>Caryophyllales</taxon>
        <taxon>Chenopodiaceae</taxon>
        <taxon>Betoideae</taxon>
        <taxon>Beta</taxon>
    </lineage>
</organism>
<reference evidence="1" key="2">
    <citation type="journal article" date="2011" name="Genome Biol. Evol.">
        <title>Structural and content diversity of mitochondrial genome in beet: a comparative genomic analysis.</title>
        <authorList>
            <person name="Darracq A."/>
            <person name="Varre J.S."/>
            <person name="Marechal-Drouard L."/>
            <person name="Courseaux A."/>
            <person name="Saumitou-Laprade P."/>
            <person name="Oztas S."/>
            <person name="Vacherie B."/>
            <person name="Barbe V.and.Touzet.P."/>
        </authorList>
    </citation>
    <scope>NUCLEOTIDE SEQUENCE</scope>
</reference>